<dbReference type="Proteomes" id="UP001060123">
    <property type="component" value="Plasmid pWSM1592_2"/>
</dbReference>
<evidence type="ECO:0000313" key="7">
    <source>
        <dbReference type="EMBL" id="UWU19140.1"/>
    </source>
</evidence>
<dbReference type="GO" id="GO:0015833">
    <property type="term" value="P:peptide transport"/>
    <property type="evidence" value="ECO:0007669"/>
    <property type="project" value="TreeGrafter"/>
</dbReference>
<dbReference type="GO" id="GO:0030288">
    <property type="term" value="C:outer membrane-bounded periplasmic space"/>
    <property type="evidence" value="ECO:0007669"/>
    <property type="project" value="UniProtKB-ARBA"/>
</dbReference>
<gene>
    <name evidence="6" type="ORF">EV132_12935</name>
    <name evidence="7" type="ORF">N2599_35585</name>
</gene>
<dbReference type="PANTHER" id="PTHR30290">
    <property type="entry name" value="PERIPLASMIC BINDING COMPONENT OF ABC TRANSPORTER"/>
    <property type="match status" value="1"/>
</dbReference>
<dbReference type="RefSeq" id="WP_084606530.1">
    <property type="nucleotide sequence ID" value="NZ_CP104145.1"/>
</dbReference>
<evidence type="ECO:0000256" key="3">
    <source>
        <dbReference type="ARBA" id="ARBA00022729"/>
    </source>
</evidence>
<dbReference type="GO" id="GO:0043190">
    <property type="term" value="C:ATP-binding cassette (ABC) transporter complex"/>
    <property type="evidence" value="ECO:0007669"/>
    <property type="project" value="InterPro"/>
</dbReference>
<dbReference type="InterPro" id="IPR030678">
    <property type="entry name" value="Peptide/Ni-bd"/>
</dbReference>
<comment type="subcellular location">
    <subcellularLocation>
        <location evidence="1">Periplasm</location>
    </subcellularLocation>
</comment>
<dbReference type="Gene3D" id="3.40.190.10">
    <property type="entry name" value="Periplasmic binding protein-like II"/>
    <property type="match status" value="1"/>
</dbReference>
<comment type="similarity">
    <text evidence="2">Belongs to the bacterial solute-binding protein 5 family.</text>
</comment>
<dbReference type="AlphaFoldDB" id="A0A4R3PSB9"/>
<proteinExistence type="inferred from homology"/>
<geneLocation type="plasmid" evidence="7 9">
    <name>pWSM1592_2</name>
</geneLocation>
<keyword evidence="3 4" id="KW-0732">Signal</keyword>
<dbReference type="SUPFAM" id="SSF53850">
    <property type="entry name" value="Periplasmic binding protein-like II"/>
    <property type="match status" value="1"/>
</dbReference>
<dbReference type="CDD" id="cd08502">
    <property type="entry name" value="PBP2_NikA_DppA_OppA_like_16"/>
    <property type="match status" value="1"/>
</dbReference>
<organism evidence="6 8">
    <name type="scientific">Rhizobium sullae</name>
    <name type="common">Rhizobium hedysari</name>
    <dbReference type="NCBI Taxonomy" id="50338"/>
    <lineage>
        <taxon>Bacteria</taxon>
        <taxon>Pseudomonadati</taxon>
        <taxon>Pseudomonadota</taxon>
        <taxon>Alphaproteobacteria</taxon>
        <taxon>Hyphomicrobiales</taxon>
        <taxon>Rhizobiaceae</taxon>
        <taxon>Rhizobium/Agrobacterium group</taxon>
        <taxon>Rhizobium</taxon>
    </lineage>
</organism>
<dbReference type="EMBL" id="CP104145">
    <property type="protein sequence ID" value="UWU19140.1"/>
    <property type="molecule type" value="Genomic_DNA"/>
</dbReference>
<dbReference type="InterPro" id="IPR039424">
    <property type="entry name" value="SBP_5"/>
</dbReference>
<reference evidence="6 8" key="1">
    <citation type="submission" date="2019-03" db="EMBL/GenBank/DDBJ databases">
        <title>Genomic Encyclopedia of Type Strains, Phase IV (KMG-V): Genome sequencing to study the core and pangenomes of soil and plant-associated prokaryotes.</title>
        <authorList>
            <person name="Whitman W."/>
        </authorList>
    </citation>
    <scope>NUCLEOTIDE SEQUENCE [LARGE SCALE GENOMIC DNA]</scope>
    <source>
        <strain evidence="6 8">Hc14</strain>
    </source>
</reference>
<accession>A0A4R3PSB9</accession>
<dbReference type="Pfam" id="PF00496">
    <property type="entry name" value="SBP_bac_5"/>
    <property type="match status" value="1"/>
</dbReference>
<dbReference type="PANTHER" id="PTHR30290:SF38">
    <property type="entry name" value="D,D-DIPEPTIDE-BINDING PERIPLASMIC PROTEIN DDPA-RELATED"/>
    <property type="match status" value="1"/>
</dbReference>
<evidence type="ECO:0000313" key="9">
    <source>
        <dbReference type="Proteomes" id="UP001060123"/>
    </source>
</evidence>
<keyword evidence="7" id="KW-0614">Plasmid</keyword>
<dbReference type="EMBL" id="SMBH01000029">
    <property type="protein sequence ID" value="TCU07592.1"/>
    <property type="molecule type" value="Genomic_DNA"/>
</dbReference>
<evidence type="ECO:0000313" key="8">
    <source>
        <dbReference type="Proteomes" id="UP000294576"/>
    </source>
</evidence>
<sequence length="536" mass="59529">MPSMKMLRRSFIAALAATGGMMSVPAFVLAEGEEDKDTLRVVMQGDVRIVDPIWTTAYIVRDHGYMIYDTLFAMDANGEIQPQMVDRYTVSEDKLTYTFTLRTGLLWHDNQPVTTADIIPSIKRWAARDALGQTVMTFVANIDAKDDLTFEIKLKEPTSLLVFALGKPSSNVPFMMPKRIAETDPNTQISEFIGSGPFVFKADEWRPGDKAVYTKFEGYNPRSEAPSGLAGGKVAKVKRVEWRVIADQQQAVNALLNGEIDIIQQPGPDLFPLLKDDPSVKIVDWNPYGYQYNLRFNQAVKSFDNPKIRQAALYALNQEDFLQAAIGNPEFYTTCKAMFVCGTALETTAGMEDKLDSNFEKSKQLLAEAGYKGEPVVLLHSTDLPVLTNIAPVAKSLLERGGFVVDMQSMDWQTVLSRRVRKDPPSQGGWNAMVTYWSSADVLNPVMGAFFNASGDKAAFGWPNDPKMEELRRQFALAGTPEERKSTAEAVQLREAESPTHIVLGQFNLPGAARSNVAGWIPAAAPVFWNIEKIDE</sequence>
<feature type="signal peptide" evidence="4">
    <location>
        <begin position="1"/>
        <end position="30"/>
    </location>
</feature>
<dbReference type="Proteomes" id="UP000294576">
    <property type="component" value="Unassembled WGS sequence"/>
</dbReference>
<evidence type="ECO:0000259" key="5">
    <source>
        <dbReference type="Pfam" id="PF00496"/>
    </source>
</evidence>
<dbReference type="OrthoDB" id="9803988at2"/>
<dbReference type="InterPro" id="IPR000914">
    <property type="entry name" value="SBP_5_dom"/>
</dbReference>
<name>A0A4R3PSB9_RHISU</name>
<keyword evidence="9" id="KW-1185">Reference proteome</keyword>
<feature type="domain" description="Solute-binding protein family 5" evidence="5">
    <location>
        <begin position="79"/>
        <end position="440"/>
    </location>
</feature>
<evidence type="ECO:0000256" key="1">
    <source>
        <dbReference type="ARBA" id="ARBA00004418"/>
    </source>
</evidence>
<dbReference type="PIRSF" id="PIRSF002741">
    <property type="entry name" value="MppA"/>
    <property type="match status" value="1"/>
</dbReference>
<feature type="chain" id="PRO_5020772178" evidence="4">
    <location>
        <begin position="31"/>
        <end position="536"/>
    </location>
</feature>
<dbReference type="Gene3D" id="3.10.105.10">
    <property type="entry name" value="Dipeptide-binding Protein, Domain 3"/>
    <property type="match status" value="1"/>
</dbReference>
<dbReference type="Gene3D" id="3.90.76.10">
    <property type="entry name" value="Dipeptide-binding Protein, Domain 1"/>
    <property type="match status" value="1"/>
</dbReference>
<evidence type="ECO:0000256" key="2">
    <source>
        <dbReference type="ARBA" id="ARBA00005695"/>
    </source>
</evidence>
<protein>
    <submittedName>
        <fullName evidence="7">ABC transporter substrate-binding protein</fullName>
    </submittedName>
    <submittedName>
        <fullName evidence="6">Peptide/nickel transport system substrate-binding protein</fullName>
    </submittedName>
</protein>
<reference evidence="7" key="2">
    <citation type="submission" date="2022-09" db="EMBL/GenBank/DDBJ databases">
        <title>Australian commercial rhizobial inoculants.</title>
        <authorList>
            <person name="Kohlmeier M.G."/>
            <person name="O'Hara G.W."/>
            <person name="Colombi E."/>
            <person name="Ramsay J.P."/>
            <person name="Terpolilli J."/>
        </authorList>
    </citation>
    <scope>NUCLEOTIDE SEQUENCE</scope>
    <source>
        <strain evidence="7">WSM1592</strain>
        <plasmid evidence="7">pWSM1592_2</plasmid>
    </source>
</reference>
<dbReference type="GO" id="GO:1904680">
    <property type="term" value="F:peptide transmembrane transporter activity"/>
    <property type="evidence" value="ECO:0007669"/>
    <property type="project" value="TreeGrafter"/>
</dbReference>
<evidence type="ECO:0000256" key="4">
    <source>
        <dbReference type="SAM" id="SignalP"/>
    </source>
</evidence>
<evidence type="ECO:0000313" key="6">
    <source>
        <dbReference type="EMBL" id="TCU07592.1"/>
    </source>
</evidence>